<feature type="transmembrane region" description="Helical" evidence="1">
    <location>
        <begin position="146"/>
        <end position="166"/>
    </location>
</feature>
<feature type="transmembrane region" description="Helical" evidence="1">
    <location>
        <begin position="78"/>
        <end position="100"/>
    </location>
</feature>
<gene>
    <name evidence="2" type="ORF">BBK82_03515</name>
</gene>
<dbReference type="AlphaFoldDB" id="A0A1B2HC39"/>
<keyword evidence="1" id="KW-0812">Transmembrane</keyword>
<dbReference type="Proteomes" id="UP000093053">
    <property type="component" value="Chromosome"/>
</dbReference>
<keyword evidence="1" id="KW-0472">Membrane</keyword>
<dbReference type="STRING" id="1586287.BBK82_03515"/>
<keyword evidence="1" id="KW-1133">Transmembrane helix</keyword>
<name>A0A1B2HC39_9PSEU</name>
<evidence type="ECO:0000256" key="1">
    <source>
        <dbReference type="SAM" id="Phobius"/>
    </source>
</evidence>
<dbReference type="RefSeq" id="WP_065913700.1">
    <property type="nucleotide sequence ID" value="NZ_CP016793.1"/>
</dbReference>
<proteinExistence type="predicted"/>
<dbReference type="EMBL" id="CP016793">
    <property type="protein sequence ID" value="ANZ35284.1"/>
    <property type="molecule type" value="Genomic_DNA"/>
</dbReference>
<dbReference type="KEGG" id="led:BBK82_03515"/>
<accession>A0A1B2HC39</accession>
<organism evidence="2 3">
    <name type="scientific">Lentzea guizhouensis</name>
    <dbReference type="NCBI Taxonomy" id="1586287"/>
    <lineage>
        <taxon>Bacteria</taxon>
        <taxon>Bacillati</taxon>
        <taxon>Actinomycetota</taxon>
        <taxon>Actinomycetes</taxon>
        <taxon>Pseudonocardiales</taxon>
        <taxon>Pseudonocardiaceae</taxon>
        <taxon>Lentzea</taxon>
    </lineage>
</organism>
<evidence type="ECO:0000313" key="2">
    <source>
        <dbReference type="EMBL" id="ANZ35284.1"/>
    </source>
</evidence>
<feature type="transmembrane region" description="Helical" evidence="1">
    <location>
        <begin position="36"/>
        <end position="58"/>
    </location>
</feature>
<keyword evidence="3" id="KW-1185">Reference proteome</keyword>
<reference evidence="2 3" key="1">
    <citation type="submission" date="2016-07" db="EMBL/GenBank/DDBJ databases">
        <title>Complete genome sequence of the Lentzea guizhouensis DHS C013.</title>
        <authorList>
            <person name="Cao C."/>
        </authorList>
    </citation>
    <scope>NUCLEOTIDE SEQUENCE [LARGE SCALE GENOMIC DNA]</scope>
    <source>
        <strain evidence="2 3">DHS C013</strain>
    </source>
</reference>
<feature type="transmembrane region" description="Helical" evidence="1">
    <location>
        <begin position="6"/>
        <end position="29"/>
    </location>
</feature>
<protein>
    <submittedName>
        <fullName evidence="2">Uncharacterized protein</fullName>
    </submittedName>
</protein>
<sequence length="168" mass="17306">MTGTWTWMSGVTGAVGAIALLVALLMWTVGGQMWRTVVLGLTITGVAGIMATPIGRWLRSLVEWLVRLSTPVGKYTGVALIILIAVALALVVILNVFGQFSGKNPLATVLSKLGVNSGNGITGRTLICGGALSITAGVVPGTVGMVLTWVLGGVVQLFAWLIMAGFGL</sequence>
<evidence type="ECO:0000313" key="3">
    <source>
        <dbReference type="Proteomes" id="UP000093053"/>
    </source>
</evidence>